<sequence length="277" mass="30109">MRKEKWKLMLQNKMFVIGAVLFLAVIVVVIFAPLLSPHTYTEQNMSMRLVKPCGEYPLGTDQYGRCILSRVFYGSRIALGVGIVAVVIETLIGVTLGIIAGYYGKTVDKIVCFVTDTTWSIPPIILAMAIVLMLGSSAQNVAISVAVVSWAQFTKIVRAKVQSLKGLSYIEAAKICGEKDISIILRYILPNLVSTIIILATLALPSAILSTTSMGFLGLGAQQPLPDWGMILSEGIQYIRNAPWISLVPGLAIVWTVLGFNLVGEGVKELLDPRLKV</sequence>
<feature type="transmembrane region" description="Helical" evidence="7">
    <location>
        <begin position="124"/>
        <end position="150"/>
    </location>
</feature>
<keyword evidence="5 7" id="KW-1133">Transmembrane helix</keyword>
<dbReference type="Pfam" id="PF00528">
    <property type="entry name" value="BPD_transp_1"/>
    <property type="match status" value="1"/>
</dbReference>
<keyword evidence="4 7" id="KW-0812">Transmembrane</keyword>
<dbReference type="Proteomes" id="UP000446866">
    <property type="component" value="Unassembled WGS sequence"/>
</dbReference>
<dbReference type="GO" id="GO:0005886">
    <property type="term" value="C:plasma membrane"/>
    <property type="evidence" value="ECO:0007669"/>
    <property type="project" value="UniProtKB-SubCell"/>
</dbReference>
<dbReference type="AlphaFoldDB" id="A0A845QK28"/>
<protein>
    <submittedName>
        <fullName evidence="9">ABC transporter permease</fullName>
    </submittedName>
</protein>
<organism evidence="9 10">
    <name type="scientific">Anaerotruncus colihominis</name>
    <dbReference type="NCBI Taxonomy" id="169435"/>
    <lineage>
        <taxon>Bacteria</taxon>
        <taxon>Bacillati</taxon>
        <taxon>Bacillota</taxon>
        <taxon>Clostridia</taxon>
        <taxon>Eubacteriales</taxon>
        <taxon>Oscillospiraceae</taxon>
        <taxon>Anaerotruncus</taxon>
    </lineage>
</organism>
<keyword evidence="6 7" id="KW-0472">Membrane</keyword>
<keyword evidence="2 7" id="KW-0813">Transport</keyword>
<name>A0A845QK28_9FIRM</name>
<evidence type="ECO:0000313" key="9">
    <source>
        <dbReference type="EMBL" id="NBH61441.1"/>
    </source>
</evidence>
<feature type="transmembrane region" description="Helical" evidence="7">
    <location>
        <begin position="77"/>
        <end position="104"/>
    </location>
</feature>
<evidence type="ECO:0000256" key="3">
    <source>
        <dbReference type="ARBA" id="ARBA00022475"/>
    </source>
</evidence>
<feature type="transmembrane region" description="Helical" evidence="7">
    <location>
        <begin position="244"/>
        <end position="264"/>
    </location>
</feature>
<feature type="transmembrane region" description="Helical" evidence="7">
    <location>
        <begin position="15"/>
        <end position="35"/>
    </location>
</feature>
<dbReference type="EMBL" id="QXWK01000012">
    <property type="protein sequence ID" value="NBH61441.1"/>
    <property type="molecule type" value="Genomic_DNA"/>
</dbReference>
<dbReference type="PROSITE" id="PS50928">
    <property type="entry name" value="ABC_TM1"/>
    <property type="match status" value="1"/>
</dbReference>
<proteinExistence type="inferred from homology"/>
<dbReference type="GO" id="GO:0055085">
    <property type="term" value="P:transmembrane transport"/>
    <property type="evidence" value="ECO:0007669"/>
    <property type="project" value="InterPro"/>
</dbReference>
<keyword evidence="10" id="KW-1185">Reference proteome</keyword>
<gene>
    <name evidence="9" type="ORF">D0435_07240</name>
</gene>
<feature type="transmembrane region" description="Helical" evidence="7">
    <location>
        <begin position="188"/>
        <end position="209"/>
    </location>
</feature>
<dbReference type="Pfam" id="PF12911">
    <property type="entry name" value="OppC_N"/>
    <property type="match status" value="1"/>
</dbReference>
<evidence type="ECO:0000256" key="6">
    <source>
        <dbReference type="ARBA" id="ARBA00023136"/>
    </source>
</evidence>
<dbReference type="CDD" id="cd06261">
    <property type="entry name" value="TM_PBP2"/>
    <property type="match status" value="1"/>
</dbReference>
<accession>A0A845QK28</accession>
<evidence type="ECO:0000256" key="7">
    <source>
        <dbReference type="RuleBase" id="RU363032"/>
    </source>
</evidence>
<reference evidence="9 10" key="1">
    <citation type="submission" date="2018-08" db="EMBL/GenBank/DDBJ databases">
        <title>Murine metabolic-syndrome-specific gut microbial biobank.</title>
        <authorList>
            <person name="Liu C."/>
        </authorList>
    </citation>
    <scope>NUCLEOTIDE SEQUENCE [LARGE SCALE GENOMIC DNA]</scope>
    <source>
        <strain evidence="9 10">28</strain>
    </source>
</reference>
<dbReference type="PANTHER" id="PTHR43386">
    <property type="entry name" value="OLIGOPEPTIDE TRANSPORT SYSTEM PERMEASE PROTEIN APPC"/>
    <property type="match status" value="1"/>
</dbReference>
<evidence type="ECO:0000256" key="4">
    <source>
        <dbReference type="ARBA" id="ARBA00022692"/>
    </source>
</evidence>
<feature type="domain" description="ABC transmembrane type-1" evidence="8">
    <location>
        <begin position="75"/>
        <end position="264"/>
    </location>
</feature>
<evidence type="ECO:0000256" key="1">
    <source>
        <dbReference type="ARBA" id="ARBA00004651"/>
    </source>
</evidence>
<dbReference type="InterPro" id="IPR000515">
    <property type="entry name" value="MetI-like"/>
</dbReference>
<evidence type="ECO:0000256" key="5">
    <source>
        <dbReference type="ARBA" id="ARBA00022989"/>
    </source>
</evidence>
<dbReference type="InterPro" id="IPR025966">
    <property type="entry name" value="OppC_N"/>
</dbReference>
<dbReference type="RefSeq" id="WP_160201724.1">
    <property type="nucleotide sequence ID" value="NZ_QXWK01000012.1"/>
</dbReference>
<evidence type="ECO:0000313" key="10">
    <source>
        <dbReference type="Proteomes" id="UP000446866"/>
    </source>
</evidence>
<dbReference type="SUPFAM" id="SSF161098">
    <property type="entry name" value="MetI-like"/>
    <property type="match status" value="1"/>
</dbReference>
<comment type="caution">
    <text evidence="9">The sequence shown here is derived from an EMBL/GenBank/DDBJ whole genome shotgun (WGS) entry which is preliminary data.</text>
</comment>
<comment type="subcellular location">
    <subcellularLocation>
        <location evidence="1 7">Cell membrane</location>
        <topology evidence="1 7">Multi-pass membrane protein</topology>
    </subcellularLocation>
</comment>
<evidence type="ECO:0000259" key="8">
    <source>
        <dbReference type="PROSITE" id="PS50928"/>
    </source>
</evidence>
<evidence type="ECO:0000256" key="2">
    <source>
        <dbReference type="ARBA" id="ARBA00022448"/>
    </source>
</evidence>
<keyword evidence="3" id="KW-1003">Cell membrane</keyword>
<dbReference type="InterPro" id="IPR035906">
    <property type="entry name" value="MetI-like_sf"/>
</dbReference>
<comment type="similarity">
    <text evidence="7">Belongs to the binding-protein-dependent transport system permease family.</text>
</comment>
<dbReference type="PANTHER" id="PTHR43386:SF1">
    <property type="entry name" value="D,D-DIPEPTIDE TRANSPORT SYSTEM PERMEASE PROTEIN DDPC-RELATED"/>
    <property type="match status" value="1"/>
</dbReference>
<dbReference type="InterPro" id="IPR050366">
    <property type="entry name" value="BP-dependent_transpt_permease"/>
</dbReference>
<dbReference type="Gene3D" id="1.10.3720.10">
    <property type="entry name" value="MetI-like"/>
    <property type="match status" value="1"/>
</dbReference>